<dbReference type="AlphaFoldDB" id="A0A6A6SKL0"/>
<name>A0A6A6SKL0_9PLEO</name>
<keyword evidence="1" id="KW-0812">Transmembrane</keyword>
<accession>A0A6A6SKL0</accession>
<feature type="non-terminal residue" evidence="2">
    <location>
        <position position="1"/>
    </location>
</feature>
<keyword evidence="1" id="KW-1133">Transmembrane helix</keyword>
<gene>
    <name evidence="2" type="ORF">K491DRAFT_613345</name>
</gene>
<feature type="transmembrane region" description="Helical" evidence="1">
    <location>
        <begin position="12"/>
        <end position="32"/>
    </location>
</feature>
<dbReference type="EMBL" id="MU004555">
    <property type="protein sequence ID" value="KAF2648150.1"/>
    <property type="molecule type" value="Genomic_DNA"/>
</dbReference>
<organism evidence="2 3">
    <name type="scientific">Lophiostoma macrostomum CBS 122681</name>
    <dbReference type="NCBI Taxonomy" id="1314788"/>
    <lineage>
        <taxon>Eukaryota</taxon>
        <taxon>Fungi</taxon>
        <taxon>Dikarya</taxon>
        <taxon>Ascomycota</taxon>
        <taxon>Pezizomycotina</taxon>
        <taxon>Dothideomycetes</taxon>
        <taxon>Pleosporomycetidae</taxon>
        <taxon>Pleosporales</taxon>
        <taxon>Lophiostomataceae</taxon>
        <taxon>Lophiostoma</taxon>
    </lineage>
</organism>
<reference evidence="2" key="1">
    <citation type="journal article" date="2020" name="Stud. Mycol.">
        <title>101 Dothideomycetes genomes: a test case for predicting lifestyles and emergence of pathogens.</title>
        <authorList>
            <person name="Haridas S."/>
            <person name="Albert R."/>
            <person name="Binder M."/>
            <person name="Bloem J."/>
            <person name="Labutti K."/>
            <person name="Salamov A."/>
            <person name="Andreopoulos B."/>
            <person name="Baker S."/>
            <person name="Barry K."/>
            <person name="Bills G."/>
            <person name="Bluhm B."/>
            <person name="Cannon C."/>
            <person name="Castanera R."/>
            <person name="Culley D."/>
            <person name="Daum C."/>
            <person name="Ezra D."/>
            <person name="Gonzalez J."/>
            <person name="Henrissat B."/>
            <person name="Kuo A."/>
            <person name="Liang C."/>
            <person name="Lipzen A."/>
            <person name="Lutzoni F."/>
            <person name="Magnuson J."/>
            <person name="Mondo S."/>
            <person name="Nolan M."/>
            <person name="Ohm R."/>
            <person name="Pangilinan J."/>
            <person name="Park H.-J."/>
            <person name="Ramirez L."/>
            <person name="Alfaro M."/>
            <person name="Sun H."/>
            <person name="Tritt A."/>
            <person name="Yoshinaga Y."/>
            <person name="Zwiers L.-H."/>
            <person name="Turgeon B."/>
            <person name="Goodwin S."/>
            <person name="Spatafora J."/>
            <person name="Crous P."/>
            <person name="Grigoriev I."/>
        </authorList>
    </citation>
    <scope>NUCLEOTIDE SEQUENCE</scope>
    <source>
        <strain evidence="2">CBS 122681</strain>
    </source>
</reference>
<sequence length="91" mass="10346">RLSRLTLENSITMRKITVVALIYLPAIFISTFCCTDVIKYQTPNGDSSTPTSGDRDFKGSYSSLALERWCEVAFPLTFLPRAAGWSWYNWV</sequence>
<evidence type="ECO:0000313" key="3">
    <source>
        <dbReference type="Proteomes" id="UP000799324"/>
    </source>
</evidence>
<dbReference type="OrthoDB" id="5396681at2759"/>
<keyword evidence="1" id="KW-0472">Membrane</keyword>
<proteinExistence type="predicted"/>
<keyword evidence="3" id="KW-1185">Reference proteome</keyword>
<protein>
    <submittedName>
        <fullName evidence="2">Uncharacterized protein</fullName>
    </submittedName>
</protein>
<evidence type="ECO:0000256" key="1">
    <source>
        <dbReference type="SAM" id="Phobius"/>
    </source>
</evidence>
<dbReference type="Proteomes" id="UP000799324">
    <property type="component" value="Unassembled WGS sequence"/>
</dbReference>
<evidence type="ECO:0000313" key="2">
    <source>
        <dbReference type="EMBL" id="KAF2648150.1"/>
    </source>
</evidence>